<dbReference type="AlphaFoldDB" id="A0A7V8SYG7"/>
<comment type="caution">
    <text evidence="2">The sequence shown here is derived from an EMBL/GenBank/DDBJ whole genome shotgun (WGS) entry which is preliminary data.</text>
</comment>
<reference evidence="2" key="1">
    <citation type="submission" date="2020-06" db="EMBL/GenBank/DDBJ databases">
        <title>Legume-microbial interactions unlock mineral nutrients during tropical forest succession.</title>
        <authorList>
            <person name="Epihov D.Z."/>
        </authorList>
    </citation>
    <scope>NUCLEOTIDE SEQUENCE [LARGE SCALE GENOMIC DNA]</scope>
    <source>
        <strain evidence="2">Pan2503</strain>
    </source>
</reference>
<keyword evidence="2" id="KW-0503">Monooxygenase</keyword>
<dbReference type="Proteomes" id="UP000567293">
    <property type="component" value="Unassembled WGS sequence"/>
</dbReference>
<dbReference type="GO" id="GO:0004497">
    <property type="term" value="F:monooxygenase activity"/>
    <property type="evidence" value="ECO:0007669"/>
    <property type="project" value="UniProtKB-KW"/>
</dbReference>
<protein>
    <submittedName>
        <fullName evidence="2">FAD-dependent monooxygenase</fullName>
    </submittedName>
</protein>
<dbReference type="Gene3D" id="3.50.50.60">
    <property type="entry name" value="FAD/NAD(P)-binding domain"/>
    <property type="match status" value="1"/>
</dbReference>
<keyword evidence="3" id="KW-1185">Reference proteome</keyword>
<dbReference type="GO" id="GO:0071949">
    <property type="term" value="F:FAD binding"/>
    <property type="evidence" value="ECO:0007669"/>
    <property type="project" value="InterPro"/>
</dbReference>
<accession>A0A7V8SYG7</accession>
<dbReference type="SUPFAM" id="SSF51905">
    <property type="entry name" value="FAD/NAD(P)-binding domain"/>
    <property type="match status" value="1"/>
</dbReference>
<dbReference type="InterPro" id="IPR002938">
    <property type="entry name" value="FAD-bd"/>
</dbReference>
<organism evidence="2 3">
    <name type="scientific">Candidatus Acidiferrum panamense</name>
    <dbReference type="NCBI Taxonomy" id="2741543"/>
    <lineage>
        <taxon>Bacteria</taxon>
        <taxon>Pseudomonadati</taxon>
        <taxon>Acidobacteriota</taxon>
        <taxon>Terriglobia</taxon>
        <taxon>Candidatus Acidiferrales</taxon>
        <taxon>Candidatus Acidiferrum</taxon>
    </lineage>
</organism>
<dbReference type="PANTHER" id="PTHR42685:SF22">
    <property type="entry name" value="CONDITIONED MEDIUM FACTOR RECEPTOR 1"/>
    <property type="match status" value="1"/>
</dbReference>
<evidence type="ECO:0000259" key="1">
    <source>
        <dbReference type="Pfam" id="PF01494"/>
    </source>
</evidence>
<dbReference type="InterPro" id="IPR050407">
    <property type="entry name" value="Geranylgeranyl_reductase"/>
</dbReference>
<proteinExistence type="predicted"/>
<dbReference type="PANTHER" id="PTHR42685">
    <property type="entry name" value="GERANYLGERANYL DIPHOSPHATE REDUCTASE"/>
    <property type="match status" value="1"/>
</dbReference>
<dbReference type="EMBL" id="JACDQQ010001815">
    <property type="protein sequence ID" value="MBA0087073.1"/>
    <property type="molecule type" value="Genomic_DNA"/>
</dbReference>
<name>A0A7V8SYG7_9BACT</name>
<dbReference type="Pfam" id="PF01494">
    <property type="entry name" value="FAD_binding_3"/>
    <property type="match status" value="1"/>
</dbReference>
<gene>
    <name evidence="2" type="ORF">HRJ53_18980</name>
</gene>
<sequence>MDIESGGKREELHADSVVGADGAASRVARAAGWPPVDTVPLVQAIVRLPRDCRPDTTRVWFVPDDTPYFYWLIPESAERAALGVIGEHGRDTKRCFENFLEKKKLQPLEWQGARIPVYRGWVPVRRQIGKGEVYLVGDAAAQVKVSTVGGIVTGFRGALGVARALLNQSSEEELSALRRELGTHWMIRRALHHFGQKDYSQLVDLLDLSARESLGEIHRDESTRLVWNLVRRQPRLLLLGLRGLLMGNRIRNRGMRSPPG</sequence>
<evidence type="ECO:0000313" key="2">
    <source>
        <dbReference type="EMBL" id="MBA0087073.1"/>
    </source>
</evidence>
<feature type="domain" description="FAD-binding" evidence="1">
    <location>
        <begin position="5"/>
        <end position="167"/>
    </location>
</feature>
<dbReference type="InterPro" id="IPR036188">
    <property type="entry name" value="FAD/NAD-bd_sf"/>
</dbReference>
<evidence type="ECO:0000313" key="3">
    <source>
        <dbReference type="Proteomes" id="UP000567293"/>
    </source>
</evidence>
<keyword evidence="2" id="KW-0560">Oxidoreductase</keyword>